<dbReference type="AlphaFoldDB" id="A0A9Q0D6Q7"/>
<evidence type="ECO:0000256" key="7">
    <source>
        <dbReference type="ARBA" id="ARBA00022856"/>
    </source>
</evidence>
<keyword evidence="8" id="KW-1278">Translocase</keyword>
<evidence type="ECO:0000256" key="5">
    <source>
        <dbReference type="ARBA" id="ARBA00022741"/>
    </source>
</evidence>
<comment type="subcellular location">
    <subcellularLocation>
        <location evidence="1">Endomembrane system</location>
        <topology evidence="1">Multi-pass membrane protein</topology>
    </subcellularLocation>
</comment>
<dbReference type="Pfam" id="PF00005">
    <property type="entry name" value="ABC_tran"/>
    <property type="match status" value="1"/>
</dbReference>
<dbReference type="OrthoDB" id="6500128at2759"/>
<dbReference type="GO" id="GO:0012505">
    <property type="term" value="C:endomembrane system"/>
    <property type="evidence" value="ECO:0007669"/>
    <property type="project" value="UniProtKB-SubCell"/>
</dbReference>
<evidence type="ECO:0000313" key="15">
    <source>
        <dbReference type="Proteomes" id="UP001148018"/>
    </source>
</evidence>
<dbReference type="GO" id="GO:0015421">
    <property type="term" value="F:ABC-type oligopeptide transporter activity"/>
    <property type="evidence" value="ECO:0007669"/>
    <property type="project" value="TreeGrafter"/>
</dbReference>
<dbReference type="GO" id="GO:0016020">
    <property type="term" value="C:membrane"/>
    <property type="evidence" value="ECO:0007669"/>
    <property type="project" value="InterPro"/>
</dbReference>
<feature type="domain" description="ABC transporter" evidence="12">
    <location>
        <begin position="378"/>
        <end position="612"/>
    </location>
</feature>
<feature type="transmembrane region" description="Helical" evidence="11">
    <location>
        <begin position="236"/>
        <end position="256"/>
    </location>
</feature>
<reference evidence="14" key="1">
    <citation type="submission" date="2022-07" db="EMBL/GenBank/DDBJ databases">
        <title>Chromosome-level genome of Muraenolepis orangiensis.</title>
        <authorList>
            <person name="Kim J."/>
        </authorList>
    </citation>
    <scope>NUCLEOTIDE SEQUENCE</scope>
    <source>
        <strain evidence="14">KU_S4_2022</strain>
        <tissue evidence="14">Muscle</tissue>
    </source>
</reference>
<dbReference type="PROSITE" id="PS50893">
    <property type="entry name" value="ABC_TRANSPORTER_2"/>
    <property type="match status" value="1"/>
</dbReference>
<accession>A0A9Q0D6Q7</accession>
<dbReference type="SUPFAM" id="SSF52540">
    <property type="entry name" value="P-loop containing nucleoside triphosphate hydrolases"/>
    <property type="match status" value="1"/>
</dbReference>
<evidence type="ECO:0000256" key="2">
    <source>
        <dbReference type="ARBA" id="ARBA00006493"/>
    </source>
</evidence>
<evidence type="ECO:0000256" key="10">
    <source>
        <dbReference type="ARBA" id="ARBA00023136"/>
    </source>
</evidence>
<dbReference type="InterPro" id="IPR003593">
    <property type="entry name" value="AAA+_ATPase"/>
</dbReference>
<dbReference type="InterPro" id="IPR003439">
    <property type="entry name" value="ABC_transporter-like_ATP-bd"/>
</dbReference>
<protein>
    <recommendedName>
        <fullName evidence="16">Transporter associated with antigen processing, subunit type t, teleost specific</fullName>
    </recommendedName>
</protein>
<feature type="transmembrane region" description="Helical" evidence="11">
    <location>
        <begin position="151"/>
        <end position="177"/>
    </location>
</feature>
<organism evidence="14 15">
    <name type="scientific">Muraenolepis orangiensis</name>
    <name type="common">Patagonian moray cod</name>
    <dbReference type="NCBI Taxonomy" id="630683"/>
    <lineage>
        <taxon>Eukaryota</taxon>
        <taxon>Metazoa</taxon>
        <taxon>Chordata</taxon>
        <taxon>Craniata</taxon>
        <taxon>Vertebrata</taxon>
        <taxon>Euteleostomi</taxon>
        <taxon>Actinopterygii</taxon>
        <taxon>Neopterygii</taxon>
        <taxon>Teleostei</taxon>
        <taxon>Neoteleostei</taxon>
        <taxon>Acanthomorphata</taxon>
        <taxon>Zeiogadaria</taxon>
        <taxon>Gadariae</taxon>
        <taxon>Gadiformes</taxon>
        <taxon>Muraenolepidoidei</taxon>
        <taxon>Muraenolepididae</taxon>
        <taxon>Muraenolepis</taxon>
    </lineage>
</organism>
<feature type="transmembrane region" description="Helical" evidence="11">
    <location>
        <begin position="7"/>
        <end position="26"/>
    </location>
</feature>
<keyword evidence="15" id="KW-1185">Reference proteome</keyword>
<dbReference type="InterPro" id="IPR011527">
    <property type="entry name" value="ABC1_TM_dom"/>
</dbReference>
<evidence type="ECO:0000256" key="6">
    <source>
        <dbReference type="ARBA" id="ARBA00022840"/>
    </source>
</evidence>
<dbReference type="FunFam" id="3.40.50.300:FF:000140">
    <property type="entry name" value="Lipid A export ATP-binding/permease protein MsbA"/>
    <property type="match status" value="1"/>
</dbReference>
<gene>
    <name evidence="14" type="ORF">NHX12_016010</name>
</gene>
<dbReference type="SUPFAM" id="SSF90123">
    <property type="entry name" value="ABC transporter transmembrane region"/>
    <property type="match status" value="1"/>
</dbReference>
<proteinExistence type="inferred from homology"/>
<keyword evidence="4 11" id="KW-0812">Transmembrane</keyword>
<dbReference type="GO" id="GO:0005524">
    <property type="term" value="F:ATP binding"/>
    <property type="evidence" value="ECO:0007669"/>
    <property type="project" value="UniProtKB-KW"/>
</dbReference>
<dbReference type="PANTHER" id="PTHR43394">
    <property type="entry name" value="ATP-DEPENDENT PERMEASE MDL1, MITOCHONDRIAL"/>
    <property type="match status" value="1"/>
</dbReference>
<feature type="domain" description="ABC transmembrane type-1" evidence="13">
    <location>
        <begin position="124"/>
        <end position="330"/>
    </location>
</feature>
<sequence length="615" mass="68706">MRWKPYVCVLLGDTLLWLLLYCELLLLQCSSCGGLPGLWAFGLFKWTFMLLAWTVFNGDKPPGPVLHRFVVLLCLLLPAFESVRTASGYWTFEGRPVPGPGTVLLAQLSSIAACALWDMELTRDVLIPKYQGSVLGMLRGQLYQTHYLKELGGLALVSLGSSLFTGLRGGTFMWILARLNQRVKSLLYSSLLKQDIHFFEENKPGSLASRLHSDVDAMGRTVVMNCNLLARSTLKIALMLMMTLWLSWQLTLLVVVEMRLQIVLQSRYNEYRKEVKEQVLDCEAEINRLASQTLGNIRVVRSCRAERYEATEYDRVLNHMRDIKRRKGIYSPVFLLVRRLLSVGIRVLILHTVFSYLDRTPTGTLAGDLAPHTLEGKISFRNVTFAYPSAPDRHVLQSLSMELPAGKMTAIVGPSGGGKTSCVSLLKRLYEPQGGQVLLDGEPLHSYQYKYLHQKVTLVPQNPQLFSGSVGSNIAYGLENCTRGMMEEAAARASASGFIESLEQKYDTEVGECGVRLGEGLKQCVAIARALVRRPQVIILDEATSHMDANIQHAVAQKVLVQGVTLLVVAHQLKTVEQADHIIFMDGGAVLEQGTHQELMERRGRYQRSYQGAFP</sequence>
<comment type="similarity">
    <text evidence="2">Belongs to the ABC transporter superfamily. ABCB family. MHC peptide exporter (TC 3.A.1.209) subfamily.</text>
</comment>
<keyword evidence="3" id="KW-0813">Transport</keyword>
<dbReference type="InterPro" id="IPR039421">
    <property type="entry name" value="Type_1_exporter"/>
</dbReference>
<keyword evidence="9 11" id="KW-1133">Transmembrane helix</keyword>
<keyword evidence="7" id="KW-0653">Protein transport</keyword>
<evidence type="ECO:0000256" key="1">
    <source>
        <dbReference type="ARBA" id="ARBA00004127"/>
    </source>
</evidence>
<evidence type="ECO:0000259" key="12">
    <source>
        <dbReference type="PROSITE" id="PS50893"/>
    </source>
</evidence>
<dbReference type="Pfam" id="PF00664">
    <property type="entry name" value="ABC_membrane"/>
    <property type="match status" value="1"/>
</dbReference>
<dbReference type="InterPro" id="IPR036640">
    <property type="entry name" value="ABC1_TM_sf"/>
</dbReference>
<dbReference type="Proteomes" id="UP001148018">
    <property type="component" value="Unassembled WGS sequence"/>
</dbReference>
<comment type="caution">
    <text evidence="14">The sequence shown here is derived from an EMBL/GenBank/DDBJ whole genome shotgun (WGS) entry which is preliminary data.</text>
</comment>
<keyword evidence="10 11" id="KW-0472">Membrane</keyword>
<name>A0A9Q0D6Q7_9TELE</name>
<evidence type="ECO:0000259" key="13">
    <source>
        <dbReference type="PROSITE" id="PS50929"/>
    </source>
</evidence>
<evidence type="ECO:0000313" key="14">
    <source>
        <dbReference type="EMBL" id="KAJ3581988.1"/>
    </source>
</evidence>
<dbReference type="PROSITE" id="PS50929">
    <property type="entry name" value="ABC_TM1F"/>
    <property type="match status" value="1"/>
</dbReference>
<dbReference type="GO" id="GO:0016887">
    <property type="term" value="F:ATP hydrolysis activity"/>
    <property type="evidence" value="ECO:0007669"/>
    <property type="project" value="InterPro"/>
</dbReference>
<dbReference type="Gene3D" id="1.20.1560.10">
    <property type="entry name" value="ABC transporter type 1, transmembrane domain"/>
    <property type="match status" value="2"/>
</dbReference>
<dbReference type="EMBL" id="JANIIK010001695">
    <property type="protein sequence ID" value="KAJ3581988.1"/>
    <property type="molecule type" value="Genomic_DNA"/>
</dbReference>
<evidence type="ECO:0000256" key="3">
    <source>
        <dbReference type="ARBA" id="ARBA00022448"/>
    </source>
</evidence>
<evidence type="ECO:0000256" key="9">
    <source>
        <dbReference type="ARBA" id="ARBA00022989"/>
    </source>
</evidence>
<evidence type="ECO:0008006" key="16">
    <source>
        <dbReference type="Google" id="ProtNLM"/>
    </source>
</evidence>
<keyword evidence="7" id="KW-0571">Peptide transport</keyword>
<feature type="transmembrane region" description="Helical" evidence="11">
    <location>
        <begin position="69"/>
        <end position="90"/>
    </location>
</feature>
<evidence type="ECO:0000256" key="4">
    <source>
        <dbReference type="ARBA" id="ARBA00022692"/>
    </source>
</evidence>
<dbReference type="PANTHER" id="PTHR43394:SF14">
    <property type="entry name" value="TRANSPORTER 2, ATP BINDING CASSETTE SUBFAMILY B"/>
    <property type="match status" value="1"/>
</dbReference>
<dbReference type="InterPro" id="IPR027417">
    <property type="entry name" value="P-loop_NTPase"/>
</dbReference>
<keyword evidence="6" id="KW-0067">ATP-binding</keyword>
<feature type="transmembrane region" description="Helical" evidence="11">
    <location>
        <begin position="38"/>
        <end position="57"/>
    </location>
</feature>
<dbReference type="SMART" id="SM00382">
    <property type="entry name" value="AAA"/>
    <property type="match status" value="1"/>
</dbReference>
<evidence type="ECO:0000256" key="8">
    <source>
        <dbReference type="ARBA" id="ARBA00022967"/>
    </source>
</evidence>
<dbReference type="Gene3D" id="3.40.50.300">
    <property type="entry name" value="P-loop containing nucleotide triphosphate hydrolases"/>
    <property type="match status" value="1"/>
</dbReference>
<keyword evidence="5" id="KW-0547">Nucleotide-binding</keyword>
<evidence type="ECO:0000256" key="11">
    <source>
        <dbReference type="SAM" id="Phobius"/>
    </source>
</evidence>